<feature type="domain" description="CFEM" evidence="10">
    <location>
        <begin position="34"/>
        <end position="88"/>
    </location>
</feature>
<evidence type="ECO:0000313" key="11">
    <source>
        <dbReference type="EMBL" id="KAH6606948.1"/>
    </source>
</evidence>
<protein>
    <submittedName>
        <fullName evidence="11">Cell wall manno</fullName>
    </submittedName>
</protein>
<feature type="signal peptide" evidence="9">
    <location>
        <begin position="1"/>
        <end position="22"/>
    </location>
</feature>
<gene>
    <name evidence="11" type="ORF">Trco_006101</name>
</gene>
<keyword evidence="8" id="KW-0449">Lipoprotein</keyword>
<evidence type="ECO:0000256" key="8">
    <source>
        <dbReference type="ARBA" id="ARBA00023288"/>
    </source>
</evidence>
<keyword evidence="5" id="KW-0472">Membrane</keyword>
<evidence type="ECO:0000256" key="4">
    <source>
        <dbReference type="ARBA" id="ARBA00022525"/>
    </source>
</evidence>
<evidence type="ECO:0000256" key="6">
    <source>
        <dbReference type="ARBA" id="ARBA00022729"/>
    </source>
</evidence>
<keyword evidence="6 9" id="KW-0732">Signal</keyword>
<dbReference type="Proteomes" id="UP000827724">
    <property type="component" value="Unassembled WGS sequence"/>
</dbReference>
<evidence type="ECO:0000313" key="12">
    <source>
        <dbReference type="Proteomes" id="UP000827724"/>
    </source>
</evidence>
<reference evidence="11" key="1">
    <citation type="submission" date="2021-08" db="EMBL/GenBank/DDBJ databases">
        <title>Chromosome-Level Trichoderma cornu-damae using Hi-C Data.</title>
        <authorList>
            <person name="Kim C.S."/>
        </authorList>
    </citation>
    <scope>NUCLEOTIDE SEQUENCE</scope>
    <source>
        <strain evidence="11">KA19-0412C</strain>
    </source>
</reference>
<evidence type="ECO:0000256" key="5">
    <source>
        <dbReference type="ARBA" id="ARBA00022622"/>
    </source>
</evidence>
<evidence type="ECO:0000256" key="2">
    <source>
        <dbReference type="ARBA" id="ARBA00004613"/>
    </source>
</evidence>
<feature type="chain" id="PRO_5040442827" evidence="9">
    <location>
        <begin position="23"/>
        <end position="156"/>
    </location>
</feature>
<dbReference type="Pfam" id="PF05730">
    <property type="entry name" value="CFEM"/>
    <property type="match status" value="1"/>
</dbReference>
<evidence type="ECO:0000259" key="10">
    <source>
        <dbReference type="Pfam" id="PF05730"/>
    </source>
</evidence>
<dbReference type="OrthoDB" id="3767534at2759"/>
<comment type="similarity">
    <text evidence="3">Belongs to the RBT5 family.</text>
</comment>
<evidence type="ECO:0000256" key="9">
    <source>
        <dbReference type="SAM" id="SignalP"/>
    </source>
</evidence>
<comment type="caution">
    <text evidence="11">The sequence shown here is derived from an EMBL/GenBank/DDBJ whole genome shotgun (WGS) entry which is preliminary data.</text>
</comment>
<proteinExistence type="inferred from homology"/>
<keyword evidence="7" id="KW-1015">Disulfide bond</keyword>
<comment type="subcellular location">
    <subcellularLocation>
        <location evidence="1">Membrane</location>
        <topology evidence="1">Lipid-anchor</topology>
        <topology evidence="1">GPI-anchor</topology>
    </subcellularLocation>
    <subcellularLocation>
        <location evidence="2">Secreted</location>
    </subcellularLocation>
</comment>
<dbReference type="InterPro" id="IPR008427">
    <property type="entry name" value="Extracellular_membr_CFEM_dom"/>
</dbReference>
<dbReference type="EMBL" id="JAIWOZ010000004">
    <property type="protein sequence ID" value="KAH6606948.1"/>
    <property type="molecule type" value="Genomic_DNA"/>
</dbReference>
<name>A0A9P8QPR5_9HYPO</name>
<keyword evidence="5" id="KW-0325">Glycoprotein</keyword>
<accession>A0A9P8QPR5</accession>
<evidence type="ECO:0000256" key="3">
    <source>
        <dbReference type="ARBA" id="ARBA00010031"/>
    </source>
</evidence>
<dbReference type="GO" id="GO:0098552">
    <property type="term" value="C:side of membrane"/>
    <property type="evidence" value="ECO:0007669"/>
    <property type="project" value="UniProtKB-KW"/>
</dbReference>
<dbReference type="AlphaFoldDB" id="A0A9P8QPR5"/>
<evidence type="ECO:0000256" key="7">
    <source>
        <dbReference type="ARBA" id="ARBA00023157"/>
    </source>
</evidence>
<organism evidence="11 12">
    <name type="scientific">Trichoderma cornu-damae</name>
    <dbReference type="NCBI Taxonomy" id="654480"/>
    <lineage>
        <taxon>Eukaryota</taxon>
        <taxon>Fungi</taxon>
        <taxon>Dikarya</taxon>
        <taxon>Ascomycota</taxon>
        <taxon>Pezizomycotina</taxon>
        <taxon>Sordariomycetes</taxon>
        <taxon>Hypocreomycetidae</taxon>
        <taxon>Hypocreales</taxon>
        <taxon>Hypocreaceae</taxon>
        <taxon>Trichoderma</taxon>
    </lineage>
</organism>
<keyword evidence="12" id="KW-1185">Reference proteome</keyword>
<keyword evidence="4" id="KW-0964">Secreted</keyword>
<evidence type="ECO:0000256" key="1">
    <source>
        <dbReference type="ARBA" id="ARBA00004589"/>
    </source>
</evidence>
<dbReference type="GO" id="GO:0005576">
    <property type="term" value="C:extracellular region"/>
    <property type="evidence" value="ECO:0007669"/>
    <property type="project" value="UniProtKB-SubCell"/>
</dbReference>
<sequence length="156" mass="16483">MRHNVAAVGLLALAQIVAGTHCDSSSPCQPSADAVLDCAKPCIESAAVTQAACATGDYQCQCGRSDTIQNAAINCVVGACGLGSALGVVHLRYCSPHDRLLYKHIFDIYVDNSASGFDYVSLHDGGAPDNCSHHYHGTTNHHSAANHRTNHNDPWL</sequence>
<keyword evidence="5" id="KW-0336">GPI-anchor</keyword>